<dbReference type="Pfam" id="PF03934">
    <property type="entry name" value="T2SSK"/>
    <property type="match status" value="1"/>
</dbReference>
<feature type="compositionally biased region" description="Low complexity" evidence="1">
    <location>
        <begin position="504"/>
        <end position="527"/>
    </location>
</feature>
<feature type="region of interest" description="Disordered" evidence="1">
    <location>
        <begin position="96"/>
        <end position="140"/>
    </location>
</feature>
<comment type="caution">
    <text evidence="4">The sequence shown here is derived from an EMBL/GenBank/DDBJ whole genome shotgun (WGS) entry which is preliminary data.</text>
</comment>
<dbReference type="EMBL" id="NTBI01000002">
    <property type="protein sequence ID" value="PAX18039.1"/>
    <property type="molecule type" value="Genomic_DNA"/>
</dbReference>
<dbReference type="GO" id="GO:0016020">
    <property type="term" value="C:membrane"/>
    <property type="evidence" value="ECO:0007669"/>
    <property type="project" value="InterPro"/>
</dbReference>
<accession>A0A2A2T810</accession>
<organism evidence="4 5">
    <name type="scientific">Vandammella animalimorsus</name>
    <dbReference type="NCBI Taxonomy" id="2029117"/>
    <lineage>
        <taxon>Bacteria</taxon>
        <taxon>Pseudomonadati</taxon>
        <taxon>Pseudomonadota</taxon>
        <taxon>Betaproteobacteria</taxon>
        <taxon>Burkholderiales</taxon>
        <taxon>Comamonadaceae</taxon>
        <taxon>Vandammella</taxon>
    </lineage>
</organism>
<keyword evidence="2" id="KW-1133">Transmembrane helix</keyword>
<name>A0A2A2T810_9BURK</name>
<feature type="region of interest" description="Disordered" evidence="1">
    <location>
        <begin position="500"/>
        <end position="527"/>
    </location>
</feature>
<feature type="domain" description="T2SS protein K second SAM-like" evidence="3">
    <location>
        <begin position="401"/>
        <end position="448"/>
    </location>
</feature>
<dbReference type="GO" id="GO:0009306">
    <property type="term" value="P:protein secretion"/>
    <property type="evidence" value="ECO:0007669"/>
    <property type="project" value="InterPro"/>
</dbReference>
<reference evidence="4 5" key="1">
    <citation type="submission" date="2017-08" db="EMBL/GenBank/DDBJ databases">
        <title>WGS of Clinical strains of the CDC Group NO-1 linked to zoonotic infections in humans.</title>
        <authorList>
            <person name="Bernier A.-M."/>
            <person name="Bernard K."/>
        </authorList>
    </citation>
    <scope>NUCLEOTIDE SEQUENCE [LARGE SCALE GENOMIC DNA]</scope>
    <source>
        <strain evidence="4 5">NML91-0035</strain>
    </source>
</reference>
<feature type="transmembrane region" description="Helical" evidence="2">
    <location>
        <begin position="190"/>
        <end position="211"/>
    </location>
</feature>
<evidence type="ECO:0000313" key="5">
    <source>
        <dbReference type="Proteomes" id="UP000217780"/>
    </source>
</evidence>
<evidence type="ECO:0000256" key="2">
    <source>
        <dbReference type="SAM" id="Phobius"/>
    </source>
</evidence>
<keyword evidence="2" id="KW-0812">Transmembrane</keyword>
<proteinExistence type="predicted"/>
<dbReference type="InterPro" id="IPR005628">
    <property type="entry name" value="GspK"/>
</dbReference>
<evidence type="ECO:0000256" key="1">
    <source>
        <dbReference type="SAM" id="MobiDB-lite"/>
    </source>
</evidence>
<feature type="compositionally biased region" description="Low complexity" evidence="1">
    <location>
        <begin position="65"/>
        <end position="79"/>
    </location>
</feature>
<dbReference type="AlphaFoldDB" id="A0A2A2T810"/>
<dbReference type="InterPro" id="IPR049179">
    <property type="entry name" value="T2SSK_SAM-like_2nd"/>
</dbReference>
<feature type="region of interest" description="Disordered" evidence="1">
    <location>
        <begin position="48"/>
        <end position="80"/>
    </location>
</feature>
<evidence type="ECO:0000259" key="3">
    <source>
        <dbReference type="Pfam" id="PF03934"/>
    </source>
</evidence>
<dbReference type="Proteomes" id="UP000217780">
    <property type="component" value="Unassembled WGS sequence"/>
</dbReference>
<keyword evidence="2" id="KW-0472">Membrane</keyword>
<feature type="compositionally biased region" description="Basic residues" evidence="1">
    <location>
        <begin position="123"/>
        <end position="133"/>
    </location>
</feature>
<evidence type="ECO:0000313" key="4">
    <source>
        <dbReference type="EMBL" id="PAX18039.1"/>
    </source>
</evidence>
<dbReference type="NCBIfam" id="NF037980">
    <property type="entry name" value="T2SS_GspK"/>
    <property type="match status" value="1"/>
</dbReference>
<protein>
    <recommendedName>
        <fullName evidence="3">T2SS protein K second SAM-like domain-containing protein</fullName>
    </recommendedName>
</protein>
<sequence>MAGGLECGPALGPGAGPVTVRPGRAPAAAGALADFLCAGRALEQPAVQPATGLGRWPRPRRWRPAGRAGPALRPPGAAASRWPARWRTRCARCPRWPGPRQRAGQWRGRRRGRRQCAALPKPSRAHAPARRHPPGAGAGRAQRLWRSHHARLAQPTVRECALMAGRMPPHRSGGLAQRLRPAAAARMRGAALLLAMLIVALLASMAAAASWRQWRSAQAEADERAQMQSHWLVRGALDWSKIILNIDAVVDSASSSQGGQPSDHFNEPWAVPLAEAKLGTFLSAEHNIATDANADLGEAFFSGAIVDLNGRLNFANLLDGGQIDPQVLQQFERLFIELGLGAGRAAPLAQRYLEATRVDLQADVDLAPTCVEQLAWLGLREPEIALLRPHITLLPAVRTRLNLNTASERVLAAALPEGAGSAAARLVAVRSLQHFDSLAMAQALLPGEMALPERYFSVGSDYFLVSGRLRLDALQTQDHYILRRDGRTLHTVGRECAVPPPTLDAPLAPLSTAPQPGQPGQPAAQRR</sequence>
<gene>
    <name evidence="4" type="ORF">CLI92_03725</name>
</gene>